<dbReference type="PROSITE" id="PS50949">
    <property type="entry name" value="HTH_GNTR"/>
    <property type="match status" value="1"/>
</dbReference>
<dbReference type="GO" id="GO:0003700">
    <property type="term" value="F:DNA-binding transcription factor activity"/>
    <property type="evidence" value="ECO:0007669"/>
    <property type="project" value="InterPro"/>
</dbReference>
<dbReference type="InterPro" id="IPR033532">
    <property type="entry name" value="AraR_ligand_bind_dom"/>
</dbReference>
<keyword evidence="3" id="KW-0804">Transcription</keyword>
<evidence type="ECO:0000313" key="6">
    <source>
        <dbReference type="Proteomes" id="UP001199631"/>
    </source>
</evidence>
<keyword evidence="6" id="KW-1185">Reference proteome</keyword>
<dbReference type="SUPFAM" id="SSF46785">
    <property type="entry name" value="Winged helix' DNA-binding domain"/>
    <property type="match status" value="1"/>
</dbReference>
<dbReference type="InterPro" id="IPR036390">
    <property type="entry name" value="WH_DNA-bd_sf"/>
</dbReference>
<evidence type="ECO:0000313" key="5">
    <source>
        <dbReference type="EMBL" id="MCG3418098.1"/>
    </source>
</evidence>
<dbReference type="InterPro" id="IPR028082">
    <property type="entry name" value="Peripla_BP_I"/>
</dbReference>
<gene>
    <name evidence="5" type="ORF">K3T81_02940</name>
</gene>
<dbReference type="Pfam" id="PF00392">
    <property type="entry name" value="GntR"/>
    <property type="match status" value="1"/>
</dbReference>
<dbReference type="Gene3D" id="1.10.10.10">
    <property type="entry name" value="Winged helix-like DNA-binding domain superfamily/Winged helix DNA-binding domain"/>
    <property type="match status" value="1"/>
</dbReference>
<dbReference type="PRINTS" id="PR00035">
    <property type="entry name" value="HTHGNTR"/>
</dbReference>
<dbReference type="CDD" id="cd07377">
    <property type="entry name" value="WHTH_GntR"/>
    <property type="match status" value="1"/>
</dbReference>
<evidence type="ECO:0000256" key="2">
    <source>
        <dbReference type="ARBA" id="ARBA00023125"/>
    </source>
</evidence>
<dbReference type="InterPro" id="IPR000524">
    <property type="entry name" value="Tscrpt_reg_HTH_GntR"/>
</dbReference>
<evidence type="ECO:0000256" key="3">
    <source>
        <dbReference type="ARBA" id="ARBA00023163"/>
    </source>
</evidence>
<name>A0AAW5B3E7_9BACI</name>
<dbReference type="Gene3D" id="3.40.50.2300">
    <property type="match status" value="2"/>
</dbReference>
<evidence type="ECO:0000256" key="1">
    <source>
        <dbReference type="ARBA" id="ARBA00023015"/>
    </source>
</evidence>
<dbReference type="SUPFAM" id="SSF53822">
    <property type="entry name" value="Periplasmic binding protein-like I"/>
    <property type="match status" value="1"/>
</dbReference>
<dbReference type="PANTHER" id="PTHR30146">
    <property type="entry name" value="LACI-RELATED TRANSCRIPTIONAL REPRESSOR"/>
    <property type="match status" value="1"/>
</dbReference>
<comment type="caution">
    <text evidence="5">The sequence shown here is derived from an EMBL/GenBank/DDBJ whole genome shotgun (WGS) entry which is preliminary data.</text>
</comment>
<proteinExistence type="predicted"/>
<dbReference type="PANTHER" id="PTHR30146:SF150">
    <property type="entry name" value="ARABINOSE METABOLISM TRANSCRIPTIONAL REPRESSOR"/>
    <property type="match status" value="1"/>
</dbReference>
<organism evidence="5 6">
    <name type="scientific">Oceanobacillus jordanicus</name>
    <dbReference type="NCBI Taxonomy" id="2867266"/>
    <lineage>
        <taxon>Bacteria</taxon>
        <taxon>Bacillati</taxon>
        <taxon>Bacillota</taxon>
        <taxon>Bacilli</taxon>
        <taxon>Bacillales</taxon>
        <taxon>Bacillaceae</taxon>
        <taxon>Oceanobacillus</taxon>
    </lineage>
</organism>
<dbReference type="GO" id="GO:0000976">
    <property type="term" value="F:transcription cis-regulatory region binding"/>
    <property type="evidence" value="ECO:0007669"/>
    <property type="project" value="TreeGrafter"/>
</dbReference>
<dbReference type="RefSeq" id="WP_238018131.1">
    <property type="nucleotide sequence ID" value="NZ_JAIFZM010000002.1"/>
</dbReference>
<reference evidence="5 6" key="1">
    <citation type="journal article" date="2022" name="Evol. Bioinform. Online">
        <title>Draft Genome Sequence of Oceanobacillus jordanicus Strain GSFE11, a Halotolerant Plant Growth-Promoting Bacterial Endophyte Isolated From the Jordan Valley.</title>
        <authorList>
            <person name="Alhindi T."/>
            <person name="Albdaiwi R."/>
        </authorList>
    </citation>
    <scope>NUCLEOTIDE SEQUENCE [LARGE SCALE GENOMIC DNA]</scope>
    <source>
        <strain evidence="5 6">GSFE11</strain>
    </source>
</reference>
<dbReference type="InterPro" id="IPR046335">
    <property type="entry name" value="LacI/GalR-like_sensor"/>
</dbReference>
<dbReference type="Proteomes" id="UP001199631">
    <property type="component" value="Unassembled WGS sequence"/>
</dbReference>
<accession>A0AAW5B3E7</accession>
<dbReference type="CDD" id="cd01541">
    <property type="entry name" value="PBP1_AraR"/>
    <property type="match status" value="1"/>
</dbReference>
<feature type="domain" description="HTH gntR-type" evidence="4">
    <location>
        <begin position="2"/>
        <end position="70"/>
    </location>
</feature>
<protein>
    <submittedName>
        <fullName evidence="5">GntR family transcriptional regulator</fullName>
    </submittedName>
</protein>
<keyword evidence="2" id="KW-0238">DNA-binding</keyword>
<evidence type="ECO:0000259" key="4">
    <source>
        <dbReference type="PROSITE" id="PS50949"/>
    </source>
</evidence>
<dbReference type="SMART" id="SM00345">
    <property type="entry name" value="HTH_GNTR"/>
    <property type="match status" value="1"/>
</dbReference>
<dbReference type="InterPro" id="IPR036388">
    <property type="entry name" value="WH-like_DNA-bd_sf"/>
</dbReference>
<dbReference type="Pfam" id="PF13377">
    <property type="entry name" value="Peripla_BP_3"/>
    <property type="match status" value="1"/>
</dbReference>
<dbReference type="AlphaFoldDB" id="A0AAW5B3E7"/>
<keyword evidence="1" id="KW-0805">Transcription regulation</keyword>
<dbReference type="EMBL" id="JAIFZM010000002">
    <property type="protein sequence ID" value="MCG3418098.1"/>
    <property type="molecule type" value="Genomic_DNA"/>
</dbReference>
<sequence>METKYNMVKRAIQSDIMDGTYLPHQKISSESELMAQFKVSRHTVRLAIGDLVAKGWLYREQGSGTFCADREEEQDTIQAVERKNIAIITTYISDYIFPSIIRGAESILSQAGYQVSIFSTNNDHEKEREILEKILSQPFDGVIVEPTKSAFSNPNINYYLNLERLSIPYIMINAYYDELEPMSLVMNDEKGGFIQTEHLIQLGHTEIAGIFKTDDLQGTQRMKGFLKAHRRYGIPLNPKNIITYHTEEKETKPVQELEKMLFSEEARDITGLVSYNDELVMNVLNLLRNKRMQVPGDLSIVGYDDSFFTEVSEVKLTSVAHPKSDMGKAAAKTILDLIKRKNSNKVNVSKQLEPIVYDPSLIVRGSTVKVGGVEVS</sequence>